<name>A0A6J4NDY4_9ACTN</name>
<protein>
    <submittedName>
        <fullName evidence="2">Uncharacterized protein</fullName>
    </submittedName>
</protein>
<organism evidence="2">
    <name type="scientific">uncultured Nocardioidaceae bacterium</name>
    <dbReference type="NCBI Taxonomy" id="253824"/>
    <lineage>
        <taxon>Bacteria</taxon>
        <taxon>Bacillati</taxon>
        <taxon>Actinomycetota</taxon>
        <taxon>Actinomycetes</taxon>
        <taxon>Propionibacteriales</taxon>
        <taxon>Nocardioidaceae</taxon>
        <taxon>environmental samples</taxon>
    </lineage>
</organism>
<gene>
    <name evidence="2" type="ORF">AVDCRST_MAG47-2090</name>
</gene>
<feature type="non-terminal residue" evidence="2">
    <location>
        <position position="47"/>
    </location>
</feature>
<reference evidence="2" key="1">
    <citation type="submission" date="2020-02" db="EMBL/GenBank/DDBJ databases">
        <authorList>
            <person name="Meier V. D."/>
        </authorList>
    </citation>
    <scope>NUCLEOTIDE SEQUENCE</scope>
    <source>
        <strain evidence="2">AVDCRST_MAG47</strain>
    </source>
</reference>
<dbReference type="EMBL" id="CADCUK010000140">
    <property type="protein sequence ID" value="CAA9380158.1"/>
    <property type="molecule type" value="Genomic_DNA"/>
</dbReference>
<feature type="compositionally biased region" description="Polar residues" evidence="1">
    <location>
        <begin position="1"/>
        <end position="21"/>
    </location>
</feature>
<feature type="region of interest" description="Disordered" evidence="1">
    <location>
        <begin position="1"/>
        <end position="47"/>
    </location>
</feature>
<evidence type="ECO:0000256" key="1">
    <source>
        <dbReference type="SAM" id="MobiDB-lite"/>
    </source>
</evidence>
<dbReference type="AlphaFoldDB" id="A0A6J4NDY4"/>
<evidence type="ECO:0000313" key="2">
    <source>
        <dbReference type="EMBL" id="CAA9380158.1"/>
    </source>
</evidence>
<feature type="non-terminal residue" evidence="2">
    <location>
        <position position="1"/>
    </location>
</feature>
<sequence length="47" mass="4684">CTTSTPSGDRPGTATSTSRSPWSAAPGTGPPALPRRETAGPSVRTTT</sequence>
<proteinExistence type="predicted"/>
<accession>A0A6J4NDY4</accession>